<dbReference type="Proteomes" id="UP000033982">
    <property type="component" value="Unassembled WGS sequence"/>
</dbReference>
<evidence type="ECO:0000313" key="2">
    <source>
        <dbReference type="Proteomes" id="UP000033982"/>
    </source>
</evidence>
<comment type="caution">
    <text evidence="1">The sequence shown here is derived from an EMBL/GenBank/DDBJ whole genome shotgun (WGS) entry which is preliminary data.</text>
</comment>
<protein>
    <submittedName>
        <fullName evidence="1">Adenylyl-sulfate kinase</fullName>
    </submittedName>
</protein>
<accession>A0A0G1ZDR2</accession>
<dbReference type="SUPFAM" id="SSF56784">
    <property type="entry name" value="HAD-like"/>
    <property type="match status" value="1"/>
</dbReference>
<keyword evidence="1" id="KW-0808">Transferase</keyword>
<dbReference type="InterPro" id="IPR023214">
    <property type="entry name" value="HAD_sf"/>
</dbReference>
<keyword evidence="1" id="KW-0418">Kinase</keyword>
<dbReference type="AlphaFoldDB" id="A0A0G1ZDR2"/>
<gene>
    <name evidence="1" type="ORF">UY58_C0005G0007</name>
</gene>
<dbReference type="EMBL" id="LCQN01000005">
    <property type="protein sequence ID" value="KKW17334.1"/>
    <property type="molecule type" value="Genomic_DNA"/>
</dbReference>
<reference evidence="1 2" key="1">
    <citation type="journal article" date="2015" name="Nature">
        <title>rRNA introns, odd ribosomes, and small enigmatic genomes across a large radiation of phyla.</title>
        <authorList>
            <person name="Brown C.T."/>
            <person name="Hug L.A."/>
            <person name="Thomas B.C."/>
            <person name="Sharon I."/>
            <person name="Castelle C.J."/>
            <person name="Singh A."/>
            <person name="Wilkins M.J."/>
            <person name="Williams K.H."/>
            <person name="Banfield J.F."/>
        </authorList>
    </citation>
    <scope>NUCLEOTIDE SEQUENCE [LARGE SCALE GENOMIC DNA]</scope>
</reference>
<dbReference type="GO" id="GO:0016301">
    <property type="term" value="F:kinase activity"/>
    <property type="evidence" value="ECO:0007669"/>
    <property type="project" value="UniProtKB-KW"/>
</dbReference>
<evidence type="ECO:0000313" key="1">
    <source>
        <dbReference type="EMBL" id="KKW17334.1"/>
    </source>
</evidence>
<sequence>MKTRIYAFDFDGTMTDYGGKFLGHTIVDEPRPEVIKAIRILKKQGHKILVHSTRGNAVLQKWCKTHDVPVDYFNENPEFNTENPGKPVAHVYLDDRAVCYRGQTADELVDELNNFQVYYKKK</sequence>
<dbReference type="Gene3D" id="3.40.50.1000">
    <property type="entry name" value="HAD superfamily/HAD-like"/>
    <property type="match status" value="1"/>
</dbReference>
<name>A0A0G1ZDR2_9BACT</name>
<organism evidence="1 2">
    <name type="scientific">Candidatus Magasanikbacteria bacterium GW2011_GWA2_50_22</name>
    <dbReference type="NCBI Taxonomy" id="1619043"/>
    <lineage>
        <taxon>Bacteria</taxon>
        <taxon>Candidatus Magasanikiibacteriota</taxon>
    </lineage>
</organism>
<proteinExistence type="predicted"/>
<dbReference type="InterPro" id="IPR036412">
    <property type="entry name" value="HAD-like_sf"/>
</dbReference>